<dbReference type="InterPro" id="IPR036271">
    <property type="entry name" value="Tet_transcr_reg_TetR-rel_C_sf"/>
</dbReference>
<evidence type="ECO:0000313" key="4">
    <source>
        <dbReference type="EMBL" id="AUM13092.1"/>
    </source>
</evidence>
<dbReference type="RefSeq" id="WP_101894471.1">
    <property type="nucleotide sequence ID" value="NZ_CP022684.1"/>
</dbReference>
<proteinExistence type="predicted"/>
<dbReference type="SUPFAM" id="SSF48498">
    <property type="entry name" value="Tetracyclin repressor-like, C-terminal domain"/>
    <property type="match status" value="1"/>
</dbReference>
<protein>
    <recommendedName>
        <fullName evidence="3">HTH tetR-type domain-containing protein</fullName>
    </recommendedName>
</protein>
<dbReference type="Pfam" id="PF00440">
    <property type="entry name" value="TetR_N"/>
    <property type="match status" value="1"/>
</dbReference>
<dbReference type="AlphaFoldDB" id="A0A2K9LLD2"/>
<dbReference type="GO" id="GO:0000976">
    <property type="term" value="F:transcription cis-regulatory region binding"/>
    <property type="evidence" value="ECO:0007669"/>
    <property type="project" value="TreeGrafter"/>
</dbReference>
<evidence type="ECO:0000259" key="3">
    <source>
        <dbReference type="PROSITE" id="PS50977"/>
    </source>
</evidence>
<dbReference type="EMBL" id="CP022684">
    <property type="protein sequence ID" value="AUM13092.1"/>
    <property type="molecule type" value="Genomic_DNA"/>
</dbReference>
<feature type="DNA-binding region" description="H-T-H motif" evidence="2">
    <location>
        <begin position="41"/>
        <end position="60"/>
    </location>
</feature>
<evidence type="ECO:0000256" key="1">
    <source>
        <dbReference type="ARBA" id="ARBA00023125"/>
    </source>
</evidence>
<feature type="domain" description="HTH tetR-type" evidence="3">
    <location>
        <begin position="18"/>
        <end position="78"/>
    </location>
</feature>
<gene>
    <name evidence="4" type="ORF">Kalk_11940</name>
</gene>
<dbReference type="PANTHER" id="PTHR30055">
    <property type="entry name" value="HTH-TYPE TRANSCRIPTIONAL REGULATOR RUTR"/>
    <property type="match status" value="1"/>
</dbReference>
<dbReference type="PROSITE" id="PS50977">
    <property type="entry name" value="HTH_TETR_2"/>
    <property type="match status" value="1"/>
</dbReference>
<keyword evidence="1 2" id="KW-0238">DNA-binding</keyword>
<dbReference type="PANTHER" id="PTHR30055:SF226">
    <property type="entry name" value="HTH-TYPE TRANSCRIPTIONAL REGULATOR PKSA"/>
    <property type="match status" value="1"/>
</dbReference>
<accession>A0A2K9LLD2</accession>
<evidence type="ECO:0000256" key="2">
    <source>
        <dbReference type="PROSITE-ProRule" id="PRU00335"/>
    </source>
</evidence>
<organism evidence="4 5">
    <name type="scientific">Ketobacter alkanivorans</name>
    <dbReference type="NCBI Taxonomy" id="1917421"/>
    <lineage>
        <taxon>Bacteria</taxon>
        <taxon>Pseudomonadati</taxon>
        <taxon>Pseudomonadota</taxon>
        <taxon>Gammaproteobacteria</taxon>
        <taxon>Pseudomonadales</taxon>
        <taxon>Ketobacteraceae</taxon>
        <taxon>Ketobacter</taxon>
    </lineage>
</organism>
<dbReference type="OrthoDB" id="9790413at2"/>
<dbReference type="KEGG" id="kak:Kalk_11940"/>
<keyword evidence="5" id="KW-1185">Reference proteome</keyword>
<dbReference type="Proteomes" id="UP000235116">
    <property type="component" value="Chromosome"/>
</dbReference>
<dbReference type="InterPro" id="IPR009057">
    <property type="entry name" value="Homeodomain-like_sf"/>
</dbReference>
<dbReference type="InterPro" id="IPR050109">
    <property type="entry name" value="HTH-type_TetR-like_transc_reg"/>
</dbReference>
<sequence length="230" mass="25504">MSQPTRPFLGESAESRISSRRQTLLDTAFEMAAESGWKGLSIHQLCQEAGLNKRYFYESFADLDELGAALIDDLAEQLITAGQAAVQSGLQQGFDTMALARHALKHSIGWLVDDPRRARLLFSMASDNPRALQHRQDVIRRFARTLSAFSIEYHQADEPHVIAKVGSALLIGGTIEIIVSWLDGQLDVSLDDLVEDVANFWVAVGNSAIDLTKRRLEKKANEKGQKKKKG</sequence>
<dbReference type="SUPFAM" id="SSF46689">
    <property type="entry name" value="Homeodomain-like"/>
    <property type="match status" value="1"/>
</dbReference>
<name>A0A2K9LLD2_9GAMM</name>
<dbReference type="InterPro" id="IPR001647">
    <property type="entry name" value="HTH_TetR"/>
</dbReference>
<dbReference type="Gene3D" id="1.10.357.10">
    <property type="entry name" value="Tetracycline Repressor, domain 2"/>
    <property type="match status" value="1"/>
</dbReference>
<dbReference type="GO" id="GO:0003700">
    <property type="term" value="F:DNA-binding transcription factor activity"/>
    <property type="evidence" value="ECO:0007669"/>
    <property type="project" value="TreeGrafter"/>
</dbReference>
<reference evidence="5" key="1">
    <citation type="submission" date="2017-08" db="EMBL/GenBank/DDBJ databases">
        <title>Direct submision.</title>
        <authorList>
            <person name="Kim S.-J."/>
            <person name="Rhee S.-K."/>
        </authorList>
    </citation>
    <scope>NUCLEOTIDE SEQUENCE [LARGE SCALE GENOMIC DNA]</scope>
    <source>
        <strain evidence="5">GI5</strain>
    </source>
</reference>
<evidence type="ECO:0000313" key="5">
    <source>
        <dbReference type="Proteomes" id="UP000235116"/>
    </source>
</evidence>